<evidence type="ECO:0000256" key="5">
    <source>
        <dbReference type="ARBA" id="ARBA00023242"/>
    </source>
</evidence>
<dbReference type="InterPro" id="IPR009072">
    <property type="entry name" value="Histone-fold"/>
</dbReference>
<dbReference type="GO" id="GO:0017025">
    <property type="term" value="F:TBP-class protein binding"/>
    <property type="evidence" value="ECO:0007669"/>
    <property type="project" value="TreeGrafter"/>
</dbReference>
<comment type="similarity">
    <text evidence="2">Belongs to the TAF12 family.</text>
</comment>
<feature type="compositionally biased region" description="Low complexity" evidence="6">
    <location>
        <begin position="100"/>
        <end position="112"/>
    </location>
</feature>
<gene>
    <name evidence="8" type="ORF">AXF42_Ash000844</name>
</gene>
<dbReference type="InterPro" id="IPR037794">
    <property type="entry name" value="TAF12"/>
</dbReference>
<organism evidence="8 9">
    <name type="scientific">Apostasia shenzhenica</name>
    <dbReference type="NCBI Taxonomy" id="1088818"/>
    <lineage>
        <taxon>Eukaryota</taxon>
        <taxon>Viridiplantae</taxon>
        <taxon>Streptophyta</taxon>
        <taxon>Embryophyta</taxon>
        <taxon>Tracheophyta</taxon>
        <taxon>Spermatophyta</taxon>
        <taxon>Magnoliopsida</taxon>
        <taxon>Liliopsida</taxon>
        <taxon>Asparagales</taxon>
        <taxon>Orchidaceae</taxon>
        <taxon>Apostasioideae</taxon>
        <taxon>Apostasia</taxon>
    </lineage>
</organism>
<dbReference type="CDD" id="cd07981">
    <property type="entry name" value="HFD_TAF12"/>
    <property type="match status" value="1"/>
</dbReference>
<feature type="compositionally biased region" description="Polar residues" evidence="6">
    <location>
        <begin position="154"/>
        <end position="170"/>
    </location>
</feature>
<dbReference type="AlphaFoldDB" id="A0A2I0AT72"/>
<accession>A0A2I0AT72</accession>
<evidence type="ECO:0000259" key="7">
    <source>
        <dbReference type="Pfam" id="PF03847"/>
    </source>
</evidence>
<keyword evidence="3" id="KW-0805">Transcription regulation</keyword>
<dbReference type="SUPFAM" id="SSF47113">
    <property type="entry name" value="Histone-fold"/>
    <property type="match status" value="1"/>
</dbReference>
<feature type="compositionally biased region" description="Polar residues" evidence="6">
    <location>
        <begin position="242"/>
        <end position="264"/>
    </location>
</feature>
<dbReference type="STRING" id="1088818.A0A2I0AT72"/>
<evidence type="ECO:0000256" key="6">
    <source>
        <dbReference type="SAM" id="MobiDB-lite"/>
    </source>
</evidence>
<evidence type="ECO:0000313" key="8">
    <source>
        <dbReference type="EMBL" id="PKA58751.1"/>
    </source>
</evidence>
<dbReference type="GO" id="GO:0000124">
    <property type="term" value="C:SAGA complex"/>
    <property type="evidence" value="ECO:0007669"/>
    <property type="project" value="InterPro"/>
</dbReference>
<sequence>METSQAASSTDPPADAAAAEVTQPAPPSPSPSTPTIALPPPSPSSTVAPSSSSSHPQSQEQQHQSQSHSHLQSIQLQRGPAARTRSQTQLALSSFPPAPTSSSSSSSSSASAQRSGLVIGVPAIRPHHARPPLPVGHSFPSPSSFGQPFTSSGAPSPSLSQPLGSFSRGSLSMPEKSPGPPISLGQPFSGIPRSSPGMPEQQPNSGSQLRPSIPGVQTIGMIGASPVRASGVQHLQRLGQPNIRTTVPSDTNQSLNTQKLSTPGLSRPASISSSTASLTAPHNAQSLQQQWMSNQGKQTHLTSIPSYRPQMKQSILQQRPQSQYQQQQNSPSVTSSQLQISSSSQQQQHQKQQSPLPEQQIMSMQSSELHKNQQPLPQQQPQPARVLGSTTQRSNIPLAQPVSGTAIPVTADGAENCNNILSKRSIREILAQIDPSEKLEPDVEDVLVEIAEDFVESITTAACSLAKHRQSNALEAKDILLHVERSWNMTFPGFGGDEIKFYKKPYTNDIHKERLSVIRKSMGIATDGGNIKSNAAGQAAANSKAQTGKASGAAASGSPKGI</sequence>
<dbReference type="FunFam" id="1.10.20.10:FF:000011">
    <property type="entry name" value="Transcription initiation factor TFIID subunit 12"/>
    <property type="match status" value="1"/>
</dbReference>
<feature type="compositionally biased region" description="Low complexity" evidence="6">
    <location>
        <begin position="532"/>
        <end position="562"/>
    </location>
</feature>
<dbReference type="InterPro" id="IPR003228">
    <property type="entry name" value="TFIID_TAF12_dom"/>
</dbReference>
<dbReference type="GO" id="GO:0003677">
    <property type="term" value="F:DNA binding"/>
    <property type="evidence" value="ECO:0007669"/>
    <property type="project" value="TreeGrafter"/>
</dbReference>
<protein>
    <recommendedName>
        <fullName evidence="7">Transcription initiation factor TFIID subunit 12 domain-containing protein</fullName>
    </recommendedName>
</protein>
<dbReference type="PANTHER" id="PTHR12264">
    <property type="entry name" value="TRANSCRIPTION INITIATION FACTOR TFIID SUBUNIT 12"/>
    <property type="match status" value="1"/>
</dbReference>
<proteinExistence type="inferred from homology"/>
<evidence type="ECO:0000256" key="3">
    <source>
        <dbReference type="ARBA" id="ARBA00023015"/>
    </source>
</evidence>
<feature type="compositionally biased region" description="Pro residues" evidence="6">
    <location>
        <begin position="24"/>
        <end position="43"/>
    </location>
</feature>
<dbReference type="PANTHER" id="PTHR12264:SF21">
    <property type="entry name" value="TRANSCRIPTION INITIATION FACTOR TFIID SUBUNIT 12"/>
    <property type="match status" value="1"/>
</dbReference>
<feature type="compositionally biased region" description="Low complexity" evidence="6">
    <location>
        <begin position="313"/>
        <end position="360"/>
    </location>
</feature>
<dbReference type="EMBL" id="KZ451950">
    <property type="protein sequence ID" value="PKA58751.1"/>
    <property type="molecule type" value="Genomic_DNA"/>
</dbReference>
<feature type="domain" description="Transcription initiation factor TFIID subunit 12" evidence="7">
    <location>
        <begin position="422"/>
        <end position="489"/>
    </location>
</feature>
<dbReference type="Gene3D" id="1.10.20.10">
    <property type="entry name" value="Histone, subunit A"/>
    <property type="match status" value="1"/>
</dbReference>
<keyword evidence="5" id="KW-0539">Nucleus</keyword>
<dbReference type="OrthoDB" id="2193432at2759"/>
<feature type="compositionally biased region" description="Low complexity" evidence="6">
    <location>
        <begin position="1"/>
        <end position="23"/>
    </location>
</feature>
<dbReference type="GO" id="GO:0046982">
    <property type="term" value="F:protein heterodimerization activity"/>
    <property type="evidence" value="ECO:0007669"/>
    <property type="project" value="InterPro"/>
</dbReference>
<feature type="compositionally biased region" description="Low complexity" evidence="6">
    <location>
        <begin position="44"/>
        <end position="77"/>
    </location>
</feature>
<feature type="compositionally biased region" description="Polar residues" evidence="6">
    <location>
        <begin position="282"/>
        <end position="305"/>
    </location>
</feature>
<keyword evidence="4" id="KW-0804">Transcription</keyword>
<feature type="region of interest" description="Disordered" evidence="6">
    <location>
        <begin position="529"/>
        <end position="562"/>
    </location>
</feature>
<name>A0A2I0AT72_9ASPA</name>
<evidence type="ECO:0000256" key="2">
    <source>
        <dbReference type="ARBA" id="ARBA00007530"/>
    </source>
</evidence>
<reference evidence="8 9" key="1">
    <citation type="journal article" date="2017" name="Nature">
        <title>The Apostasia genome and the evolution of orchids.</title>
        <authorList>
            <person name="Zhang G.Q."/>
            <person name="Liu K.W."/>
            <person name="Li Z."/>
            <person name="Lohaus R."/>
            <person name="Hsiao Y.Y."/>
            <person name="Niu S.C."/>
            <person name="Wang J.Y."/>
            <person name="Lin Y.C."/>
            <person name="Xu Q."/>
            <person name="Chen L.J."/>
            <person name="Yoshida K."/>
            <person name="Fujiwara S."/>
            <person name="Wang Z.W."/>
            <person name="Zhang Y.Q."/>
            <person name="Mitsuda N."/>
            <person name="Wang M."/>
            <person name="Liu G.H."/>
            <person name="Pecoraro L."/>
            <person name="Huang H.X."/>
            <person name="Xiao X.J."/>
            <person name="Lin M."/>
            <person name="Wu X.Y."/>
            <person name="Wu W.L."/>
            <person name="Chen Y.Y."/>
            <person name="Chang S.B."/>
            <person name="Sakamoto S."/>
            <person name="Ohme-Takagi M."/>
            <person name="Yagi M."/>
            <person name="Zeng S.J."/>
            <person name="Shen C.Y."/>
            <person name="Yeh C.M."/>
            <person name="Luo Y.B."/>
            <person name="Tsai W.C."/>
            <person name="Van de Peer Y."/>
            <person name="Liu Z.J."/>
        </authorList>
    </citation>
    <scope>NUCLEOTIDE SEQUENCE [LARGE SCALE GENOMIC DNA]</scope>
    <source>
        <strain evidence="9">cv. Shenzhen</strain>
        <tissue evidence="8">Stem</tissue>
    </source>
</reference>
<evidence type="ECO:0000313" key="9">
    <source>
        <dbReference type="Proteomes" id="UP000236161"/>
    </source>
</evidence>
<feature type="compositionally biased region" description="Low complexity" evidence="6">
    <location>
        <begin position="136"/>
        <end position="153"/>
    </location>
</feature>
<dbReference type="Pfam" id="PF03847">
    <property type="entry name" value="TFIID_20kDa"/>
    <property type="match status" value="1"/>
</dbReference>
<comment type="subcellular location">
    <subcellularLocation>
        <location evidence="1">Nucleus</location>
    </subcellularLocation>
</comment>
<dbReference type="GO" id="GO:0005669">
    <property type="term" value="C:transcription factor TFIID complex"/>
    <property type="evidence" value="ECO:0007669"/>
    <property type="project" value="InterPro"/>
</dbReference>
<feature type="region of interest" description="Disordered" evidence="6">
    <location>
        <begin position="1"/>
        <end position="214"/>
    </location>
</feature>
<evidence type="ECO:0000256" key="1">
    <source>
        <dbReference type="ARBA" id="ARBA00004123"/>
    </source>
</evidence>
<feature type="region of interest" description="Disordered" evidence="6">
    <location>
        <begin position="241"/>
        <end position="389"/>
    </location>
</feature>
<feature type="compositionally biased region" description="Low complexity" evidence="6">
    <location>
        <begin position="373"/>
        <end position="383"/>
    </location>
</feature>
<dbReference type="Proteomes" id="UP000236161">
    <property type="component" value="Unassembled WGS sequence"/>
</dbReference>
<dbReference type="GO" id="GO:0051123">
    <property type="term" value="P:RNA polymerase II preinitiation complex assembly"/>
    <property type="evidence" value="ECO:0007669"/>
    <property type="project" value="TreeGrafter"/>
</dbReference>
<keyword evidence="9" id="KW-1185">Reference proteome</keyword>
<evidence type="ECO:0000256" key="4">
    <source>
        <dbReference type="ARBA" id="ARBA00023163"/>
    </source>
</evidence>
<feature type="compositionally biased region" description="Low complexity" evidence="6">
    <location>
        <begin position="265"/>
        <end position="281"/>
    </location>
</feature>
<feature type="compositionally biased region" description="Polar residues" evidence="6">
    <location>
        <begin position="201"/>
        <end position="210"/>
    </location>
</feature>